<dbReference type="RefSeq" id="WP_258499191.1">
    <property type="nucleotide sequence ID" value="NZ_JANSKA010000004.1"/>
</dbReference>
<gene>
    <name evidence="5" type="ORF">NVS32_07065</name>
</gene>
<keyword evidence="2" id="KW-0067">ATP-binding</keyword>
<protein>
    <submittedName>
        <fullName evidence="5">PD-(D/E)XK nuclease family protein</fullName>
    </submittedName>
</protein>
<feature type="domain" description="PD-(D/E)XK endonuclease-like" evidence="4">
    <location>
        <begin position="741"/>
        <end position="1089"/>
    </location>
</feature>
<keyword evidence="3" id="KW-0234">DNA repair</keyword>
<keyword evidence="6" id="KW-1185">Reference proteome</keyword>
<evidence type="ECO:0000259" key="4">
    <source>
        <dbReference type="Pfam" id="PF12705"/>
    </source>
</evidence>
<sequence>MLHIATTAEECLASAEVRACLEEALHTHGTATLLVSSFADQLVAQKELSAYPALSLGVTVTTPVAWTKERWEVWGDGTHVVEPLARTIAVQRAIAQAPQSLSRGVSLNAGTVQLLSSLVREALPWLPLDPAGEPNELACHGAGLTNAEVGVVALAGEYARIIHQAGYVEESEAMARVVGTMAEGLVGPGCVVAAGLGETSRPTRELLADLACAGELTIVAQTGNDAALEGQRSTIAQVEEAIAVRGGSVSREGEATPGPVANADRAPELQNLVKSIFGTETGVAPTGAVELLAPAGPLAEAELVASRVVELAKSGAHEVVVVAADPARAWRELSPKLFSRGVTCEAELSSRVDQLEAGRAFLEFASSVAQLSELAASWPAPEESPEGELVVLGDMTWWPPRALADFLRQDIAHVPTERAVSLDRAWRADRLLTPADVLATLQNPKATSAPVAAATRELLRGRVGSAASKLLAPYLQDGEAMPADLVPSETTLELVPVAPEHNRLEDERGIGVLDAVLGIAGTLKDLGITADPEVPAHVSLSTLVELCAQAMAQTSVVVRPGAWAGDGACRCRIYGRARAAGLAPLSADVLVSCSMTSTEWPVATGDDVLSALLERLGIEPKSNPAAHERSVFWRMLRVPRTKLIVERCGVDASGSPCYPAVMLTELLSCYGKAIADKDKGMPVWSRGEGQADANLSTTGHGMNVFGSNDPSPAGSISGPNAALVVVPPTGRVDLVEGKPLLSASQIESYLECPYKWFSLRRLRLQDSDAGFGPMEMGTFAHRVLEVAHARLLAEARERAGIGEGDHLDPWVMLPGSRVLEDDAAGLSHAHEVLLAEFEEHLRHQSLRQGKRSRYQAFVPHSSADEAQLEQLRHDLESALDYEAGLFVGFEPRFFEWDFGTQDQPVEYAGAWICGTIDRVDVDAHQQAVVIDYKHKGPNGFAKEYGVTPVHTAADAPQSEADEQRAAPYGLPRRVQSLIYGQVVRRMHPELKVRAAVYLGTRGSHAVGGAILDNSIDRVLGSHAPARDSSLSAYAVSDSDSYGIEGEHGMEAYLDATEAAIAEKVAQLLAGNVEANPLDAAACSFCPVMNCERRLS</sequence>
<dbReference type="Proteomes" id="UP001204320">
    <property type="component" value="Unassembled WGS sequence"/>
</dbReference>
<evidence type="ECO:0000313" key="5">
    <source>
        <dbReference type="EMBL" id="MCR9036708.1"/>
    </source>
</evidence>
<evidence type="ECO:0000256" key="3">
    <source>
        <dbReference type="ARBA" id="ARBA00023204"/>
    </source>
</evidence>
<keyword evidence="2" id="KW-0378">Hydrolase</keyword>
<dbReference type="Pfam" id="PF12705">
    <property type="entry name" value="PDDEXK_1"/>
    <property type="match status" value="1"/>
</dbReference>
<keyword evidence="1" id="KW-0227">DNA damage</keyword>
<evidence type="ECO:0000256" key="1">
    <source>
        <dbReference type="ARBA" id="ARBA00022763"/>
    </source>
</evidence>
<name>A0ABT1Z948_9ACTN</name>
<evidence type="ECO:0000313" key="6">
    <source>
        <dbReference type="Proteomes" id="UP001204320"/>
    </source>
</evidence>
<comment type="caution">
    <text evidence="5">The sequence shown here is derived from an EMBL/GenBank/DDBJ whole genome shotgun (WGS) entry which is preliminary data.</text>
</comment>
<dbReference type="EMBL" id="JANSKA010000004">
    <property type="protein sequence ID" value="MCR9036708.1"/>
    <property type="molecule type" value="Genomic_DNA"/>
</dbReference>
<reference evidence="5 6" key="1">
    <citation type="submission" date="2022-08" db="EMBL/GenBank/DDBJ databases">
        <title>Tractidigestivibacter montrealensis type strain KD21.</title>
        <authorList>
            <person name="Diop K."/>
            <person name="Richard C."/>
            <person name="Routy B."/>
        </authorList>
    </citation>
    <scope>NUCLEOTIDE SEQUENCE [LARGE SCALE GENOMIC DNA]</scope>
    <source>
        <strain evidence="5 6">KD21</strain>
    </source>
</reference>
<proteinExistence type="predicted"/>
<accession>A0ABT1Z948</accession>
<evidence type="ECO:0000256" key="2">
    <source>
        <dbReference type="ARBA" id="ARBA00022806"/>
    </source>
</evidence>
<organism evidence="5 6">
    <name type="scientific">Tractidigestivibacter montrealensis</name>
    <dbReference type="NCBI Taxonomy" id="2972466"/>
    <lineage>
        <taxon>Bacteria</taxon>
        <taxon>Bacillati</taxon>
        <taxon>Actinomycetota</taxon>
        <taxon>Coriobacteriia</taxon>
        <taxon>Coriobacteriales</taxon>
        <taxon>Atopobiaceae</taxon>
        <taxon>Tractidigestivibacter</taxon>
    </lineage>
</organism>
<keyword evidence="2" id="KW-0347">Helicase</keyword>
<keyword evidence="2" id="KW-0547">Nucleotide-binding</keyword>
<dbReference type="InterPro" id="IPR038726">
    <property type="entry name" value="PDDEXK_AddAB-type"/>
</dbReference>